<gene>
    <name evidence="2" type="ORF">BU14_0469s0005</name>
</gene>
<feature type="region of interest" description="Disordered" evidence="1">
    <location>
        <begin position="227"/>
        <end position="290"/>
    </location>
</feature>
<feature type="region of interest" description="Disordered" evidence="1">
    <location>
        <begin position="168"/>
        <end position="192"/>
    </location>
</feature>
<dbReference type="Proteomes" id="UP000218209">
    <property type="component" value="Unassembled WGS sequence"/>
</dbReference>
<feature type="compositionally biased region" description="Gly residues" evidence="1">
    <location>
        <begin position="270"/>
        <end position="287"/>
    </location>
</feature>
<organism evidence="2 3">
    <name type="scientific">Porphyra umbilicalis</name>
    <name type="common">Purple laver</name>
    <name type="synonym">Red alga</name>
    <dbReference type="NCBI Taxonomy" id="2786"/>
    <lineage>
        <taxon>Eukaryota</taxon>
        <taxon>Rhodophyta</taxon>
        <taxon>Bangiophyceae</taxon>
        <taxon>Bangiales</taxon>
        <taxon>Bangiaceae</taxon>
        <taxon>Porphyra</taxon>
    </lineage>
</organism>
<feature type="region of interest" description="Disordered" evidence="1">
    <location>
        <begin position="370"/>
        <end position="456"/>
    </location>
</feature>
<dbReference type="EMBL" id="KV919084">
    <property type="protein sequence ID" value="OSX72092.1"/>
    <property type="molecule type" value="Genomic_DNA"/>
</dbReference>
<feature type="compositionally biased region" description="Basic and acidic residues" evidence="1">
    <location>
        <begin position="171"/>
        <end position="181"/>
    </location>
</feature>
<sequence length="736" mass="77438">MTAAHGLSATPRSSLTTTATRMPPTTPDRLPLRRRARPHASAVMYSIFLGAMPPATYSPPIGQRHVAHSRGVRVEKEVHRPRAQGAVVGARGDGAARLGRREDRLVDGRVDRRGGRHPPVRLKARAKALVEEAQQPPLHGGRGHPVDVPPLRPPRLVLPVAAAGVAGRQKALAEPRPRADQRNGPPPQGLAVLHKDDLLGRQRQHPIPVGHKVIDELHGRDAKLVGQARRVEDPPLPVGKVDAPALHGARHGKGGGGEAAERQRPPPGRPRGGGGGGDGGGGGGGGHAPIRRGRWYRVQYQPRVGTANVAGEEEEGPPSAMNAVRKHLSVILLAIRLDSTMADPGTPWGAPAALQGREEQFDHPLQMTHLGHLGDLSSTCPSRTRDGHLDGGTPPPSTARPFSTARGRAPPRRTRPPPPPPPPHRQLCRPHPPPPRPRPAVENQMASSTEPNEDPKAATNFIATLPKVAVSAYVSDANPLAIEPTTLLVAVPAVEALEVIGRAIDHVGLGGYGLPGASAAAVLAANSATPIYKIRDLVLVKDQPRKHGADARSGNISRAKSRYESRLGTRNAAVDLVTCRSTLPPNARVSADAEAHHAPGPCYSAMFTTLRASNYGDAFDEHLCRLVGAAQAGLWAGLAAGGNVSPTWSTLPLDVWGPTVVALGVVDVLWSAAGGASSQSSFLPNGVTKDEVQTLVTRAWRAATAAAGILSHATEPRLDLTPALYSREADGRQAAT</sequence>
<protein>
    <submittedName>
        <fullName evidence="2">Uncharacterized protein</fullName>
    </submittedName>
</protein>
<reference evidence="2 3" key="1">
    <citation type="submission" date="2017-03" db="EMBL/GenBank/DDBJ databases">
        <title>WGS assembly of Porphyra umbilicalis.</title>
        <authorList>
            <person name="Brawley S.H."/>
            <person name="Blouin N.A."/>
            <person name="Ficko-Blean E."/>
            <person name="Wheeler G.L."/>
            <person name="Lohr M."/>
            <person name="Goodson H.V."/>
            <person name="Jenkins J.W."/>
            <person name="Blaby-Haas C.E."/>
            <person name="Helliwell K.E."/>
            <person name="Chan C."/>
            <person name="Marriage T."/>
            <person name="Bhattacharya D."/>
            <person name="Klein A.S."/>
            <person name="Badis Y."/>
            <person name="Brodie J."/>
            <person name="Cao Y."/>
            <person name="Collen J."/>
            <person name="Dittami S.M."/>
            <person name="Gachon C.M."/>
            <person name="Green B.R."/>
            <person name="Karpowicz S."/>
            <person name="Kim J.W."/>
            <person name="Kudahl U."/>
            <person name="Lin S."/>
            <person name="Michel G."/>
            <person name="Mittag M."/>
            <person name="Olson B.J."/>
            <person name="Pangilinan J."/>
            <person name="Peng Y."/>
            <person name="Qiu H."/>
            <person name="Shu S."/>
            <person name="Singer J.T."/>
            <person name="Smith A.G."/>
            <person name="Sprecher B.N."/>
            <person name="Wagner V."/>
            <person name="Wang W."/>
            <person name="Wang Z.-Y."/>
            <person name="Yan J."/>
            <person name="Yarish C."/>
            <person name="Zoeuner-Riek S."/>
            <person name="Zhuang Y."/>
            <person name="Zou Y."/>
            <person name="Lindquist E.A."/>
            <person name="Grimwood J."/>
            <person name="Barry K."/>
            <person name="Rokhsar D.S."/>
            <person name="Schmutz J."/>
            <person name="Stiller J.W."/>
            <person name="Grossman A.R."/>
            <person name="Prochnik S.E."/>
        </authorList>
    </citation>
    <scope>NUCLEOTIDE SEQUENCE [LARGE SCALE GENOMIC DNA]</scope>
    <source>
        <strain evidence="2">4086291</strain>
    </source>
</reference>
<evidence type="ECO:0000256" key="1">
    <source>
        <dbReference type="SAM" id="MobiDB-lite"/>
    </source>
</evidence>
<dbReference type="AlphaFoldDB" id="A0A1X6NU20"/>
<feature type="compositionally biased region" description="Pro residues" evidence="1">
    <location>
        <begin position="416"/>
        <end position="438"/>
    </location>
</feature>
<accession>A0A1X6NU20</accession>
<feature type="compositionally biased region" description="Low complexity" evidence="1">
    <location>
        <begin position="16"/>
        <end position="29"/>
    </location>
</feature>
<proteinExistence type="predicted"/>
<name>A0A1X6NU20_PORUM</name>
<feature type="region of interest" description="Disordered" evidence="1">
    <location>
        <begin position="1"/>
        <end position="34"/>
    </location>
</feature>
<evidence type="ECO:0000313" key="3">
    <source>
        <dbReference type="Proteomes" id="UP000218209"/>
    </source>
</evidence>
<evidence type="ECO:0000313" key="2">
    <source>
        <dbReference type="EMBL" id="OSX72092.1"/>
    </source>
</evidence>
<keyword evidence="3" id="KW-1185">Reference proteome</keyword>